<protein>
    <submittedName>
        <fullName evidence="1">Uncharacterized protein</fullName>
    </submittedName>
</protein>
<feature type="non-terminal residue" evidence="1">
    <location>
        <position position="1"/>
    </location>
</feature>
<dbReference type="Proteomes" id="UP000324800">
    <property type="component" value="Unassembled WGS sequence"/>
</dbReference>
<name>A0A5J4V1G8_9EUKA</name>
<sequence>GSSEKEMERPLSAMAIASKKSSDVTCSIPATSIDGNSKFRLDNTST</sequence>
<comment type="caution">
    <text evidence="1">The sequence shown here is derived from an EMBL/GenBank/DDBJ whole genome shotgun (WGS) entry which is preliminary data.</text>
</comment>
<proteinExistence type="predicted"/>
<accession>A0A5J4V1G8</accession>
<gene>
    <name evidence="1" type="ORF">EZS28_027913</name>
</gene>
<dbReference type="AlphaFoldDB" id="A0A5J4V1G8"/>
<dbReference type="EMBL" id="SNRW01010442">
    <property type="protein sequence ID" value="KAA6376558.1"/>
    <property type="molecule type" value="Genomic_DNA"/>
</dbReference>
<evidence type="ECO:0000313" key="1">
    <source>
        <dbReference type="EMBL" id="KAA6376558.1"/>
    </source>
</evidence>
<evidence type="ECO:0000313" key="2">
    <source>
        <dbReference type="Proteomes" id="UP000324800"/>
    </source>
</evidence>
<organism evidence="1 2">
    <name type="scientific">Streblomastix strix</name>
    <dbReference type="NCBI Taxonomy" id="222440"/>
    <lineage>
        <taxon>Eukaryota</taxon>
        <taxon>Metamonada</taxon>
        <taxon>Preaxostyla</taxon>
        <taxon>Oxymonadida</taxon>
        <taxon>Streblomastigidae</taxon>
        <taxon>Streblomastix</taxon>
    </lineage>
</organism>
<reference evidence="1 2" key="1">
    <citation type="submission" date="2019-03" db="EMBL/GenBank/DDBJ databases">
        <title>Single cell metagenomics reveals metabolic interactions within the superorganism composed of flagellate Streblomastix strix and complex community of Bacteroidetes bacteria on its surface.</title>
        <authorList>
            <person name="Treitli S.C."/>
            <person name="Kolisko M."/>
            <person name="Husnik F."/>
            <person name="Keeling P."/>
            <person name="Hampl V."/>
        </authorList>
    </citation>
    <scope>NUCLEOTIDE SEQUENCE [LARGE SCALE GENOMIC DNA]</scope>
    <source>
        <strain evidence="1">ST1C</strain>
    </source>
</reference>